<accession>A0AAU8FKZ5</accession>
<evidence type="ECO:0000313" key="1">
    <source>
        <dbReference type="EMBL" id="XCH24902.1"/>
    </source>
</evidence>
<reference evidence="1" key="1">
    <citation type="submission" date="2024-06" db="EMBL/GenBank/DDBJ databases">
        <title>Sequencing and assembly of the genome of Dyadobacter sp. strain 676, a symbiont of Cyamopsis tetragonoloba.</title>
        <authorList>
            <person name="Guro P."/>
            <person name="Sazanova A."/>
            <person name="Kuznetsova I."/>
            <person name="Belimov A."/>
            <person name="Safronova V."/>
        </authorList>
    </citation>
    <scope>NUCLEOTIDE SEQUENCE</scope>
    <source>
        <strain evidence="1">676</strain>
    </source>
</reference>
<name>A0AAU8FKZ5_9BACT</name>
<dbReference type="RefSeq" id="WP_353720209.1">
    <property type="nucleotide sequence ID" value="NZ_CP159289.1"/>
</dbReference>
<protein>
    <recommendedName>
        <fullName evidence="2">CRISPR-associated protein Csh1</fullName>
    </recommendedName>
</protein>
<evidence type="ECO:0008006" key="2">
    <source>
        <dbReference type="Google" id="ProtNLM"/>
    </source>
</evidence>
<sequence length="625" mass="72633">MIKEIAQFVNSLDPDFKSLGLKPKDGLHILLRIQSVSEIDVLADESLVTAVYTKSKSLLPEELNWLDHFASLAQLSWCVNTNKCFDLPTKAIHSCSPYCVAMKRENLVNGEKYLVNAASGKSQVYDRINTYLSKGQDLLENESDRQRVEVFKHALNNEAKMHAWLDRICAFSEMKDAEYVIFYLDEPIEKYQAANAKYLSDKLFNTSDYNKVVGEEMYGTSDFFNGFSSKKMFLVHQSASFDISGRISAKDAKSLYEFQDLMGRNIFPRPLPIFINPDELTESLALFKKNAEDGGKMSYKEIIERLYDKHRSELGNYYLLFHQAGVIKDFDFVSKFEYYLTGENDKPWKVDDMFHCNYSPAIKNVFDFQYIILFKIFNNALIVKTKKGDFQHKYFDDIDSAYCKSDVTYLQVMRYRRAFYDFVFKSKRGSVTRQMFDDILRASIIEDMRLDEFKNNSHSQYYPIREKLNIWFSLSEKFDLKYNQPFTMASKLKEHRAFIQKLTKGEASIETDDQYAFTVGQVIAYLMSKSKTGDKSYQRLEPFLQQVRSRELNKAIARMFDTYKHENFSANFRIPFAEVLEFETNSVRDLIPTILAGIFSENALFSDNEMAPTDVTAEHEVSVSE</sequence>
<organism evidence="1">
    <name type="scientific">Dyadobacter sp. 676</name>
    <dbReference type="NCBI Taxonomy" id="3088362"/>
    <lineage>
        <taxon>Bacteria</taxon>
        <taxon>Pseudomonadati</taxon>
        <taxon>Bacteroidota</taxon>
        <taxon>Cytophagia</taxon>
        <taxon>Cytophagales</taxon>
        <taxon>Spirosomataceae</taxon>
        <taxon>Dyadobacter</taxon>
    </lineage>
</organism>
<dbReference type="AlphaFoldDB" id="A0AAU8FKZ5"/>
<gene>
    <name evidence="1" type="ORF">ABV298_00275</name>
</gene>
<dbReference type="EMBL" id="CP159289">
    <property type="protein sequence ID" value="XCH24902.1"/>
    <property type="molecule type" value="Genomic_DNA"/>
</dbReference>
<proteinExistence type="predicted"/>